<feature type="domain" description="Small ribosomal subunit protein uS4 N-terminal" evidence="2">
    <location>
        <begin position="110"/>
        <end position="201"/>
    </location>
</feature>
<dbReference type="InterPro" id="IPR036986">
    <property type="entry name" value="S4_RNA-bd_sf"/>
</dbReference>
<feature type="non-terminal residue" evidence="3">
    <location>
        <position position="217"/>
    </location>
</feature>
<evidence type="ECO:0000313" key="3">
    <source>
        <dbReference type="EMBL" id="CAE8622917.1"/>
    </source>
</evidence>
<gene>
    <name evidence="3" type="ORF">PGLA1383_LOCUS40268</name>
</gene>
<dbReference type="Gene3D" id="1.10.1050.10">
    <property type="entry name" value="Ribosomal Protein S4 Delta 41, Chain A, domain 1"/>
    <property type="match status" value="1"/>
</dbReference>
<protein>
    <recommendedName>
        <fullName evidence="2">Small ribosomal subunit protein uS4 N-terminal domain-containing protein</fullName>
    </recommendedName>
</protein>
<comment type="caution">
    <text evidence="3">The sequence shown here is derived from an EMBL/GenBank/DDBJ whole genome shotgun (WGS) entry which is preliminary data.</text>
</comment>
<accession>A0A813G9P5</accession>
<comment type="similarity">
    <text evidence="1">Belongs to the universal ribosomal protein uS4 family.</text>
</comment>
<dbReference type="EMBL" id="CAJNNV010028090">
    <property type="protein sequence ID" value="CAE8622917.1"/>
    <property type="molecule type" value="Genomic_DNA"/>
</dbReference>
<keyword evidence="4" id="KW-1185">Reference proteome</keyword>
<evidence type="ECO:0000256" key="1">
    <source>
        <dbReference type="ARBA" id="ARBA00007465"/>
    </source>
</evidence>
<dbReference type="OrthoDB" id="2443at2759"/>
<reference evidence="3" key="1">
    <citation type="submission" date="2021-02" db="EMBL/GenBank/DDBJ databases">
        <authorList>
            <person name="Dougan E. K."/>
            <person name="Rhodes N."/>
            <person name="Thang M."/>
            <person name="Chan C."/>
        </authorList>
    </citation>
    <scope>NUCLEOTIDE SEQUENCE</scope>
</reference>
<organism evidence="3 4">
    <name type="scientific">Polarella glacialis</name>
    <name type="common">Dinoflagellate</name>
    <dbReference type="NCBI Taxonomy" id="89957"/>
    <lineage>
        <taxon>Eukaryota</taxon>
        <taxon>Sar</taxon>
        <taxon>Alveolata</taxon>
        <taxon>Dinophyceae</taxon>
        <taxon>Suessiales</taxon>
        <taxon>Suessiaceae</taxon>
        <taxon>Polarella</taxon>
    </lineage>
</organism>
<dbReference type="InterPro" id="IPR001912">
    <property type="entry name" value="Ribosomal_uS4_N"/>
</dbReference>
<dbReference type="AlphaFoldDB" id="A0A813G9P5"/>
<evidence type="ECO:0000313" key="4">
    <source>
        <dbReference type="Proteomes" id="UP000654075"/>
    </source>
</evidence>
<dbReference type="Pfam" id="PF00163">
    <property type="entry name" value="Ribosomal_S4"/>
    <property type="match status" value="1"/>
</dbReference>
<dbReference type="SUPFAM" id="SSF55174">
    <property type="entry name" value="Alpha-L RNA-binding motif"/>
    <property type="match status" value="1"/>
</dbReference>
<evidence type="ECO:0000259" key="2">
    <source>
        <dbReference type="SMART" id="SM01390"/>
    </source>
</evidence>
<dbReference type="GO" id="GO:0019843">
    <property type="term" value="F:rRNA binding"/>
    <property type="evidence" value="ECO:0007669"/>
    <property type="project" value="InterPro"/>
</dbReference>
<dbReference type="SMART" id="SM01390">
    <property type="entry name" value="Ribosomal_S4"/>
    <property type="match status" value="1"/>
</dbReference>
<dbReference type="Gene3D" id="3.10.290.10">
    <property type="entry name" value="RNA-binding S4 domain"/>
    <property type="match status" value="1"/>
</dbReference>
<name>A0A813G9P5_POLGL</name>
<sequence length="217" mass="24119">MTRSRPSLPRLAALAAGAASVWTGTPSFLVPPSPELGAARVLRTGSGFGCPAAATARPAAGAQESAPNTPWGLPWQSAAAAACAFVASTAVRRLEQRRSLSVLMRVVPSQAHRCRQKVLRRLEPYGEIPSWTTKPLLIKKKVLTWRSRTTPKISAWGRQLIEKQRIRFHYNLKDKQLKVYMMRAFRKGVTYPVDNLMQQLEGRLDNFVWRTGLAPTM</sequence>
<dbReference type="Proteomes" id="UP000654075">
    <property type="component" value="Unassembled WGS sequence"/>
</dbReference>
<proteinExistence type="inferred from homology"/>